<evidence type="ECO:0000313" key="3">
    <source>
        <dbReference type="Proteomes" id="UP000318055"/>
    </source>
</evidence>
<gene>
    <name evidence="2" type="ORF">FPZ54_17725</name>
</gene>
<evidence type="ECO:0000313" key="2">
    <source>
        <dbReference type="EMBL" id="QDX27662.1"/>
    </source>
</evidence>
<accession>A0A518RJP5</accession>
<dbReference type="PANTHER" id="PTHR43433:SF5">
    <property type="entry name" value="AB HYDROLASE-1 DOMAIN-CONTAINING PROTEIN"/>
    <property type="match status" value="1"/>
</dbReference>
<keyword evidence="3" id="KW-1185">Reference proteome</keyword>
<dbReference type="InterPro" id="IPR000073">
    <property type="entry name" value="AB_hydrolase_1"/>
</dbReference>
<dbReference type="GO" id="GO:0016787">
    <property type="term" value="F:hydrolase activity"/>
    <property type="evidence" value="ECO:0007669"/>
    <property type="project" value="UniProtKB-KW"/>
</dbReference>
<dbReference type="PANTHER" id="PTHR43433">
    <property type="entry name" value="HYDROLASE, ALPHA/BETA FOLD FAMILY PROTEIN"/>
    <property type="match status" value="1"/>
</dbReference>
<dbReference type="Proteomes" id="UP000318055">
    <property type="component" value="Chromosome"/>
</dbReference>
<dbReference type="SUPFAM" id="SSF53474">
    <property type="entry name" value="alpha/beta-Hydrolases"/>
    <property type="match status" value="1"/>
</dbReference>
<dbReference type="AlphaFoldDB" id="A0A518RJP5"/>
<dbReference type="InterPro" id="IPR050471">
    <property type="entry name" value="AB_hydrolase"/>
</dbReference>
<feature type="domain" description="AB hydrolase-1" evidence="1">
    <location>
        <begin position="39"/>
        <end position="228"/>
    </location>
</feature>
<protein>
    <submittedName>
        <fullName evidence="2">Alpha/beta hydrolase</fullName>
    </submittedName>
</protein>
<sequence>MWIEASLREDLLILPGLMCDAGMFAATLAALPQARAIDDHYGGADAIGVMAEHVLASAPDCFALIGHSMGARVALEVIARAPDRVTRLMIADTGVHGVREGEAESRYALRDLGRREGFDRLVDAWLPPMVGEGARADAALMAALRAMCLRAGQAVFEAQTEALLHRPDTDAVLQAVACPVTVVVGDEDQWSSVAQHEAIAARIAGAVLHVIPGAGHMAPAEKPEAFNALIREWLDVPAIPSTT</sequence>
<organism evidence="2 3">
    <name type="scientific">Sphingomonas suaedae</name>
    <dbReference type="NCBI Taxonomy" id="2599297"/>
    <lineage>
        <taxon>Bacteria</taxon>
        <taxon>Pseudomonadati</taxon>
        <taxon>Pseudomonadota</taxon>
        <taxon>Alphaproteobacteria</taxon>
        <taxon>Sphingomonadales</taxon>
        <taxon>Sphingomonadaceae</taxon>
        <taxon>Sphingomonas</taxon>
    </lineage>
</organism>
<dbReference type="Pfam" id="PF12697">
    <property type="entry name" value="Abhydrolase_6"/>
    <property type="match status" value="1"/>
</dbReference>
<dbReference type="InterPro" id="IPR029058">
    <property type="entry name" value="AB_hydrolase_fold"/>
</dbReference>
<proteinExistence type="predicted"/>
<dbReference type="KEGG" id="ssua:FPZ54_17725"/>
<dbReference type="OrthoDB" id="5491135at2"/>
<reference evidence="2 3" key="1">
    <citation type="submission" date="2019-07" db="EMBL/GenBank/DDBJ databases">
        <title>Sphingomonas alkalisoli sp. nov., isolated from rhizosphere soil of Suaedae salsa.</title>
        <authorList>
            <person name="Zhang H."/>
            <person name="Xu L."/>
            <person name="Zhang J.-X."/>
            <person name="Sun J.-Q."/>
        </authorList>
    </citation>
    <scope>NUCLEOTIDE SEQUENCE [LARGE SCALE GENOMIC DNA]</scope>
    <source>
        <strain evidence="2 3">XS-10</strain>
    </source>
</reference>
<dbReference type="EMBL" id="CP042239">
    <property type="protein sequence ID" value="QDX27662.1"/>
    <property type="molecule type" value="Genomic_DNA"/>
</dbReference>
<keyword evidence="2" id="KW-0378">Hydrolase</keyword>
<name>A0A518RJP5_9SPHN</name>
<evidence type="ECO:0000259" key="1">
    <source>
        <dbReference type="Pfam" id="PF12697"/>
    </source>
</evidence>
<dbReference type="Gene3D" id="3.40.50.1820">
    <property type="entry name" value="alpha/beta hydrolase"/>
    <property type="match status" value="1"/>
</dbReference>